<keyword evidence="4" id="KW-1185">Reference proteome</keyword>
<proteinExistence type="predicted"/>
<protein>
    <recommendedName>
        <fullName evidence="2">Aminotransferase class V domain-containing protein</fullName>
    </recommendedName>
</protein>
<feature type="domain" description="Aminotransferase class V" evidence="2">
    <location>
        <begin position="83"/>
        <end position="267"/>
    </location>
</feature>
<dbReference type="PANTHER" id="PTHR43092:SF2">
    <property type="entry name" value="HERCYNYLCYSTEINE SULFOXIDE LYASE"/>
    <property type="match status" value="1"/>
</dbReference>
<dbReference type="Proteomes" id="UP000734854">
    <property type="component" value="Unassembled WGS sequence"/>
</dbReference>
<reference evidence="3 4" key="1">
    <citation type="submission" date="2020-08" db="EMBL/GenBank/DDBJ databases">
        <title>Plant Genome Project.</title>
        <authorList>
            <person name="Zhang R.-G."/>
        </authorList>
    </citation>
    <scope>NUCLEOTIDE SEQUENCE [LARGE SCALE GENOMIC DNA]</scope>
    <source>
        <tissue evidence="3">Rhizome</tissue>
    </source>
</reference>
<dbReference type="AlphaFoldDB" id="A0A8J5EZ22"/>
<accession>A0A8J5EZ22</accession>
<comment type="caution">
    <text evidence="3">The sequence shown here is derived from an EMBL/GenBank/DDBJ whole genome shotgun (WGS) entry which is preliminary data.</text>
</comment>
<dbReference type="OrthoDB" id="5978656at2759"/>
<evidence type="ECO:0000313" key="3">
    <source>
        <dbReference type="EMBL" id="KAG6477550.1"/>
    </source>
</evidence>
<gene>
    <name evidence="3" type="ORF">ZIOFF_066817</name>
</gene>
<dbReference type="EMBL" id="JACMSC010000018">
    <property type="protein sequence ID" value="KAG6477550.1"/>
    <property type="molecule type" value="Genomic_DNA"/>
</dbReference>
<sequence>MMSPAGASGLPAKPLQPASTHISAAEIAEEFSHHHPSVARLNNGSFGSCPASVSAAQLRWQRLFLRQPDEFYFHHLKPGILCSRALVRDLINAVDIEEISLVDNATTAVAIVLQHASWSFAEGAFRKGDAVVIFQHAYPAVKKAIHAYIARSGGHVIEVPLAFPVSSDEEIIREFCNALDRAKAEGRRVRLAVICHVTSMPSVVIPVKELTAICREAGVDQVFVDGAHSIGNVKVDVQDIGADFYTSNFHKWFFCPPSAAFLYAQKAPTSPPLHHPVVSHEYGNGLPTESSWIGTRDYSSQLVVPSAMEFISRFEGGIEGIQERNHESVVKMGKMLADAWETLLGSPPGMCSSMIMVGLPNCLGVSSETDALSLRSLLREEFKVEVPVYFHPEEDKNHGVTTGYVRISHQVYNVEDEYYRLRDAVLKLVQDGITCSMILSE</sequence>
<evidence type="ECO:0000256" key="1">
    <source>
        <dbReference type="ARBA" id="ARBA00022898"/>
    </source>
</evidence>
<dbReference type="Pfam" id="PF00266">
    <property type="entry name" value="Aminotran_5"/>
    <property type="match status" value="1"/>
</dbReference>
<keyword evidence="1" id="KW-0663">Pyridoxal phosphate</keyword>
<dbReference type="InterPro" id="IPR000192">
    <property type="entry name" value="Aminotrans_V_dom"/>
</dbReference>
<dbReference type="PANTHER" id="PTHR43092">
    <property type="entry name" value="L-CYSTEINE DESULFHYDRASE"/>
    <property type="match status" value="1"/>
</dbReference>
<name>A0A8J5EZ22_ZINOF</name>
<evidence type="ECO:0000313" key="4">
    <source>
        <dbReference type="Proteomes" id="UP000734854"/>
    </source>
</evidence>
<evidence type="ECO:0000259" key="2">
    <source>
        <dbReference type="Pfam" id="PF00266"/>
    </source>
</evidence>
<organism evidence="3 4">
    <name type="scientific">Zingiber officinale</name>
    <name type="common">Ginger</name>
    <name type="synonym">Amomum zingiber</name>
    <dbReference type="NCBI Taxonomy" id="94328"/>
    <lineage>
        <taxon>Eukaryota</taxon>
        <taxon>Viridiplantae</taxon>
        <taxon>Streptophyta</taxon>
        <taxon>Embryophyta</taxon>
        <taxon>Tracheophyta</taxon>
        <taxon>Spermatophyta</taxon>
        <taxon>Magnoliopsida</taxon>
        <taxon>Liliopsida</taxon>
        <taxon>Zingiberales</taxon>
        <taxon>Zingiberaceae</taxon>
        <taxon>Zingiber</taxon>
    </lineage>
</organism>